<protein>
    <recommendedName>
        <fullName evidence="3">LXG domain-containing protein</fullName>
    </recommendedName>
</protein>
<dbReference type="InterPro" id="IPR006829">
    <property type="entry name" value="LXG_dom"/>
</dbReference>
<sequence length="250" mass="27775">MSIDMYVSKSKAQATSTSQVCQKHLEGYEALQQAIHQFTVDSPLLKGKAYDSAKAFYSAVLLPLVQAGILLTEATEEAVQKFSERYQSEVDSGDLKESELEEQIRKANDLINQANALQTKITQSQLPETDHRTQLNLNQALINSYQTNKEELEEKLRKLRAFHASSPSIFSEIASLKQAIDQGIAQTKTAWNSSTGTFMVPKQSDLTWTETIKNKYEKYLELTGTALMAGGYVSTANVVRAEGKASIKKN</sequence>
<evidence type="ECO:0000259" key="3">
    <source>
        <dbReference type="PROSITE" id="PS51756"/>
    </source>
</evidence>
<dbReference type="Proteomes" id="UP000019246">
    <property type="component" value="Unassembled WGS sequence"/>
</dbReference>
<comment type="similarity">
    <text evidence="1">In the N-terminal section; belongs to the LXG family.</text>
</comment>
<dbReference type="Pfam" id="PF04740">
    <property type="entry name" value="LXG"/>
    <property type="match status" value="1"/>
</dbReference>
<reference evidence="4 5" key="1">
    <citation type="journal article" date="2014" name="Int. J. Syst. Evol. Microbiol.">
        <title>Listeria floridensis sp. nov., Listeria aquatica sp. nov., Listeria cornellensis sp. nov., Listeria riparia sp. nov. and Listeria grandensis sp. nov., from agricultural and natural environments.</title>
        <authorList>
            <person name="den Bakker H.C."/>
            <person name="Warchocki S."/>
            <person name="Wright E.M."/>
            <person name="Allred A.F."/>
            <person name="Ahlstrom C."/>
            <person name="Manuel C.S."/>
            <person name="Stasiewicz M.J."/>
            <person name="Burrell A."/>
            <person name="Roof S."/>
            <person name="Strawn L."/>
            <person name="Fortes E.D."/>
            <person name="Nightingale K.K."/>
            <person name="Kephart D."/>
            <person name="Wiedmann M."/>
        </authorList>
    </citation>
    <scope>NUCLEOTIDE SEQUENCE [LARGE SCALE GENOMIC DNA]</scope>
    <source>
        <strain evidence="4 5">FSL S10-1188</strain>
    </source>
</reference>
<gene>
    <name evidence="4" type="ORF">MAQA_07518</name>
</gene>
<proteinExistence type="inferred from homology"/>
<dbReference type="InterPro" id="IPR051768">
    <property type="entry name" value="Bact_secretion_toxin"/>
</dbReference>
<name>W7B0G5_9LIST</name>
<evidence type="ECO:0000313" key="5">
    <source>
        <dbReference type="Proteomes" id="UP000019246"/>
    </source>
</evidence>
<keyword evidence="2" id="KW-0175">Coiled coil</keyword>
<organism evidence="4 5">
    <name type="scientific">Listeria aquatica FSL S10-1188</name>
    <dbReference type="NCBI Taxonomy" id="1265818"/>
    <lineage>
        <taxon>Bacteria</taxon>
        <taxon>Bacillati</taxon>
        <taxon>Bacillota</taxon>
        <taxon>Bacilli</taxon>
        <taxon>Bacillales</taxon>
        <taxon>Listeriaceae</taxon>
        <taxon>Listeria</taxon>
    </lineage>
</organism>
<dbReference type="EMBL" id="AOCG01000008">
    <property type="protein sequence ID" value="EUJ18930.1"/>
    <property type="molecule type" value="Genomic_DNA"/>
</dbReference>
<accession>W7B0G5</accession>
<keyword evidence="5" id="KW-1185">Reference proteome</keyword>
<dbReference type="PANTHER" id="PTHR34976:SF1">
    <property type="entry name" value="TOXIN BC_0920"/>
    <property type="match status" value="1"/>
</dbReference>
<evidence type="ECO:0000313" key="4">
    <source>
        <dbReference type="EMBL" id="EUJ18930.1"/>
    </source>
</evidence>
<feature type="domain" description="LXG" evidence="3">
    <location>
        <begin position="1"/>
        <end position="229"/>
    </location>
</feature>
<dbReference type="PROSITE" id="PS51756">
    <property type="entry name" value="LXG"/>
    <property type="match status" value="1"/>
</dbReference>
<dbReference type="AlphaFoldDB" id="W7B0G5"/>
<evidence type="ECO:0000256" key="1">
    <source>
        <dbReference type="ARBA" id="ARBA00034117"/>
    </source>
</evidence>
<evidence type="ECO:0000256" key="2">
    <source>
        <dbReference type="SAM" id="Coils"/>
    </source>
</evidence>
<dbReference type="PATRIC" id="fig|1265818.5.peg.1507"/>
<comment type="caution">
    <text evidence="4">The sequence shown here is derived from an EMBL/GenBank/DDBJ whole genome shotgun (WGS) entry which is preliminary data.</text>
</comment>
<dbReference type="PANTHER" id="PTHR34976">
    <property type="entry name" value="RIBONUCLEASE YQCG-RELATED"/>
    <property type="match status" value="1"/>
</dbReference>
<feature type="coiled-coil region" evidence="2">
    <location>
        <begin position="97"/>
        <end position="162"/>
    </location>
</feature>